<sequence length="29" mass="3167">MRIAALQHDIVWEDAAATCARLVPMIAEA</sequence>
<proteinExistence type="predicted"/>
<gene>
    <name evidence="1" type="ORF">METZ01_LOCUS316535</name>
</gene>
<protein>
    <submittedName>
        <fullName evidence="1">Uncharacterized protein</fullName>
    </submittedName>
</protein>
<name>A0A382NVT4_9ZZZZ</name>
<organism evidence="1">
    <name type="scientific">marine metagenome</name>
    <dbReference type="NCBI Taxonomy" id="408172"/>
    <lineage>
        <taxon>unclassified sequences</taxon>
        <taxon>metagenomes</taxon>
        <taxon>ecological metagenomes</taxon>
    </lineage>
</organism>
<dbReference type="AlphaFoldDB" id="A0A382NVT4"/>
<feature type="non-terminal residue" evidence="1">
    <location>
        <position position="29"/>
    </location>
</feature>
<evidence type="ECO:0000313" key="1">
    <source>
        <dbReference type="EMBL" id="SVC63681.1"/>
    </source>
</evidence>
<dbReference type="EMBL" id="UINC01102224">
    <property type="protein sequence ID" value="SVC63681.1"/>
    <property type="molecule type" value="Genomic_DNA"/>
</dbReference>
<accession>A0A382NVT4</accession>
<reference evidence="1" key="1">
    <citation type="submission" date="2018-05" db="EMBL/GenBank/DDBJ databases">
        <authorList>
            <person name="Lanie J.A."/>
            <person name="Ng W.-L."/>
            <person name="Kazmierczak K.M."/>
            <person name="Andrzejewski T.M."/>
            <person name="Davidsen T.M."/>
            <person name="Wayne K.J."/>
            <person name="Tettelin H."/>
            <person name="Glass J.I."/>
            <person name="Rusch D."/>
            <person name="Podicherti R."/>
            <person name="Tsui H.-C.T."/>
            <person name="Winkler M.E."/>
        </authorList>
    </citation>
    <scope>NUCLEOTIDE SEQUENCE</scope>
</reference>